<dbReference type="AlphaFoldDB" id="A0AA90ZUR6"/>
<dbReference type="GO" id="GO:0003677">
    <property type="term" value="F:DNA binding"/>
    <property type="evidence" value="ECO:0007669"/>
    <property type="project" value="UniProtKB-KW"/>
</dbReference>
<keyword evidence="3" id="KW-0804">Transcription</keyword>
<dbReference type="PRINTS" id="PR00038">
    <property type="entry name" value="HTHLUXR"/>
</dbReference>
<dbReference type="Gene3D" id="1.10.10.10">
    <property type="entry name" value="Winged helix-like DNA-binding domain superfamily/Winged helix DNA-binding domain"/>
    <property type="match status" value="1"/>
</dbReference>
<dbReference type="SUPFAM" id="SSF46894">
    <property type="entry name" value="C-terminal effector domain of the bipartite response regulators"/>
    <property type="match status" value="1"/>
</dbReference>
<dbReference type="EMBL" id="VZBZ01000138">
    <property type="protein sequence ID" value="MQN78312.1"/>
    <property type="molecule type" value="Genomic_DNA"/>
</dbReference>
<evidence type="ECO:0000313" key="6">
    <source>
        <dbReference type="Proteomes" id="UP000423156"/>
    </source>
</evidence>
<dbReference type="PANTHER" id="PTHR44688:SF16">
    <property type="entry name" value="DNA-BINDING TRANSCRIPTIONAL ACTIVATOR DEVR_DOSR"/>
    <property type="match status" value="1"/>
</dbReference>
<reference evidence="6" key="1">
    <citation type="submission" date="2019-09" db="EMBL/GenBank/DDBJ databases">
        <title>Distinct polysaccharide growth profiles of human intestinal Prevotella copri isolates.</title>
        <authorList>
            <person name="Fehlner-Peach H."/>
            <person name="Magnabosco C."/>
            <person name="Raghavan V."/>
            <person name="Scher J.U."/>
            <person name="Tett A."/>
            <person name="Cox L.M."/>
            <person name="Gottsegen C."/>
            <person name="Watters A."/>
            <person name="Wiltshire- Gordon J.D."/>
            <person name="Segata N."/>
            <person name="Bonneau R."/>
            <person name="Littman D.R."/>
        </authorList>
    </citation>
    <scope>NUCLEOTIDE SEQUENCE [LARGE SCALE GENOMIC DNA]</scope>
    <source>
        <strain evidence="6">BU41712</strain>
    </source>
</reference>
<comment type="caution">
    <text evidence="5">The sequence shown here is derived from an EMBL/GenBank/DDBJ whole genome shotgun (WGS) entry which is preliminary data.</text>
</comment>
<dbReference type="PANTHER" id="PTHR44688">
    <property type="entry name" value="DNA-BINDING TRANSCRIPTIONAL ACTIVATOR DEVR_DOSR"/>
    <property type="match status" value="1"/>
</dbReference>
<dbReference type="CDD" id="cd06170">
    <property type="entry name" value="LuxR_C_like"/>
    <property type="match status" value="1"/>
</dbReference>
<protein>
    <submittedName>
        <fullName evidence="5">Response regulator transcription factor</fullName>
    </submittedName>
</protein>
<dbReference type="PROSITE" id="PS50043">
    <property type="entry name" value="HTH_LUXR_2"/>
    <property type="match status" value="1"/>
</dbReference>
<dbReference type="InterPro" id="IPR000792">
    <property type="entry name" value="Tscrpt_reg_LuxR_C"/>
</dbReference>
<keyword evidence="1" id="KW-0805">Transcription regulation</keyword>
<evidence type="ECO:0000313" key="5">
    <source>
        <dbReference type="EMBL" id="MQN78312.1"/>
    </source>
</evidence>
<proteinExistence type="predicted"/>
<evidence type="ECO:0000256" key="1">
    <source>
        <dbReference type="ARBA" id="ARBA00023015"/>
    </source>
</evidence>
<dbReference type="Proteomes" id="UP000423156">
    <property type="component" value="Unassembled WGS sequence"/>
</dbReference>
<accession>A0AA90ZUR6</accession>
<gene>
    <name evidence="5" type="ORF">F7D71_10710</name>
</gene>
<dbReference type="InterPro" id="IPR016032">
    <property type="entry name" value="Sig_transdc_resp-reg_C-effctor"/>
</dbReference>
<name>A0AA90ZUR6_9BACT</name>
<evidence type="ECO:0000256" key="2">
    <source>
        <dbReference type="ARBA" id="ARBA00023125"/>
    </source>
</evidence>
<evidence type="ECO:0000256" key="3">
    <source>
        <dbReference type="ARBA" id="ARBA00023163"/>
    </source>
</evidence>
<feature type="domain" description="HTH luxR-type" evidence="4">
    <location>
        <begin position="118"/>
        <end position="183"/>
    </location>
</feature>
<organism evidence="5 6">
    <name type="scientific">Segatella copri</name>
    <dbReference type="NCBI Taxonomy" id="165179"/>
    <lineage>
        <taxon>Bacteria</taxon>
        <taxon>Pseudomonadati</taxon>
        <taxon>Bacteroidota</taxon>
        <taxon>Bacteroidia</taxon>
        <taxon>Bacteroidales</taxon>
        <taxon>Prevotellaceae</taxon>
        <taxon>Segatella</taxon>
    </lineage>
</organism>
<keyword evidence="2" id="KW-0238">DNA-binding</keyword>
<dbReference type="InterPro" id="IPR036388">
    <property type="entry name" value="WH-like_DNA-bd_sf"/>
</dbReference>
<sequence>MSMESVEFYNTPEGDVMYKQLGKPVQELTDNSREVIGEMLDLIKTRYPQAFKALCNQYTASELNRKVYEFNIVSRFCRCNFGEYDAHTPDIDADGFFHFEEVKCPLRGECRMEGVVCKPKLNSKLTDRELDIVELISKGLRAQEIADRLYISVKTVQRHRENIKAKLQLRSLAQVAAYYLEHIKTK</sequence>
<dbReference type="PROSITE" id="PS00622">
    <property type="entry name" value="HTH_LUXR_1"/>
    <property type="match status" value="1"/>
</dbReference>
<dbReference type="Pfam" id="PF00196">
    <property type="entry name" value="GerE"/>
    <property type="match status" value="1"/>
</dbReference>
<dbReference type="SMART" id="SM00421">
    <property type="entry name" value="HTH_LUXR"/>
    <property type="match status" value="1"/>
</dbReference>
<evidence type="ECO:0000259" key="4">
    <source>
        <dbReference type="PROSITE" id="PS50043"/>
    </source>
</evidence>
<dbReference type="GO" id="GO:0006355">
    <property type="term" value="P:regulation of DNA-templated transcription"/>
    <property type="evidence" value="ECO:0007669"/>
    <property type="project" value="InterPro"/>
</dbReference>